<dbReference type="Pfam" id="PF10127">
    <property type="entry name" value="RlaP"/>
    <property type="match status" value="1"/>
</dbReference>
<dbReference type="Gene3D" id="3.30.460.10">
    <property type="entry name" value="Beta Polymerase, domain 2"/>
    <property type="match status" value="1"/>
</dbReference>
<protein>
    <submittedName>
        <fullName evidence="1">Nucleotidyltransferase domain-containing protein</fullName>
    </submittedName>
</protein>
<keyword evidence="1" id="KW-0808">Transferase</keyword>
<name>A0A7K3WVW6_9FLAO</name>
<dbReference type="InterPro" id="IPR043519">
    <property type="entry name" value="NT_sf"/>
</dbReference>
<proteinExistence type="predicted"/>
<evidence type="ECO:0000313" key="2">
    <source>
        <dbReference type="Proteomes" id="UP000486602"/>
    </source>
</evidence>
<reference evidence="1 2" key="1">
    <citation type="submission" date="2020-02" db="EMBL/GenBank/DDBJ databases">
        <title>Out from the shadows clarifying the taxonomy of the family Cryomorphaceae and related taxa by utilizing the GTDB taxonomic framework.</title>
        <authorList>
            <person name="Bowman J.P."/>
        </authorList>
    </citation>
    <scope>NUCLEOTIDE SEQUENCE [LARGE SCALE GENOMIC DNA]</scope>
    <source>
        <strain evidence="1 2">QSSC 1-22</strain>
    </source>
</reference>
<gene>
    <name evidence="1" type="ORF">G3O08_20320</name>
</gene>
<organism evidence="1 2">
    <name type="scientific">Cryomorpha ignava</name>
    <dbReference type="NCBI Taxonomy" id="101383"/>
    <lineage>
        <taxon>Bacteria</taxon>
        <taxon>Pseudomonadati</taxon>
        <taxon>Bacteroidota</taxon>
        <taxon>Flavobacteriia</taxon>
        <taxon>Flavobacteriales</taxon>
        <taxon>Cryomorphaceae</taxon>
        <taxon>Cryomorpha</taxon>
    </lineage>
</organism>
<comment type="caution">
    <text evidence="1">The sequence shown here is derived from an EMBL/GenBank/DDBJ whole genome shotgun (WGS) entry which is preliminary data.</text>
</comment>
<accession>A0A7K3WVW6</accession>
<keyword evidence="2" id="KW-1185">Reference proteome</keyword>
<dbReference type="PANTHER" id="PTHR34817">
    <property type="entry name" value="NUCLEOTIDYLTRANSFERASE"/>
    <property type="match status" value="1"/>
</dbReference>
<dbReference type="InterPro" id="IPR018775">
    <property type="entry name" value="RlaP"/>
</dbReference>
<evidence type="ECO:0000313" key="1">
    <source>
        <dbReference type="EMBL" id="NEN25839.1"/>
    </source>
</evidence>
<dbReference type="SUPFAM" id="SSF81301">
    <property type="entry name" value="Nucleotidyltransferase"/>
    <property type="match status" value="1"/>
</dbReference>
<dbReference type="PANTHER" id="PTHR34817:SF2">
    <property type="entry name" value="NUCLEOTIDYLTRANSFERASE"/>
    <property type="match status" value="1"/>
</dbReference>
<dbReference type="RefSeq" id="WP_163287284.1">
    <property type="nucleotide sequence ID" value="NZ_JAAGVY010000090.1"/>
</dbReference>
<dbReference type="GO" id="GO:0016740">
    <property type="term" value="F:transferase activity"/>
    <property type="evidence" value="ECO:0007669"/>
    <property type="project" value="UniProtKB-KW"/>
</dbReference>
<dbReference type="Proteomes" id="UP000486602">
    <property type="component" value="Unassembled WGS sequence"/>
</dbReference>
<sequence>MKEKIKNYLTELEKEKGIKILLACETGSRAWGFPSPDSDYDVRVIYKHEKDWYLSLVEEKDTIELFLENNEIDISGWDLRKSLRLLWKSNPPLLERIQSPIIYKADDAFLEGLNSMANVTYSRIATMHHYLSMAKKAFDEVSTSKEYKLKKFFYALRASVACLWILESEQMPPIEFGKMLNGLNLNTDLTHRIGELIELKSTISESYLHSGEHDLIEFMKVSIARADTEAKNLPAAKGRLSELNAFFRNTLNNR</sequence>
<dbReference type="AlphaFoldDB" id="A0A7K3WVW6"/>
<dbReference type="EMBL" id="JAAGVY010000090">
    <property type="protein sequence ID" value="NEN25839.1"/>
    <property type="molecule type" value="Genomic_DNA"/>
</dbReference>